<gene>
    <name evidence="3" type="ORF">LEN_3135</name>
</gene>
<feature type="chain" id="PRO_5043975625" description="3D domain-containing protein" evidence="1">
    <location>
        <begin position="28"/>
        <end position="549"/>
    </location>
</feature>
<dbReference type="AlphaFoldDB" id="A0AAU9AXK4"/>
<organism evidence="3 4">
    <name type="scientific">Lysobacter enzymogenes</name>
    <dbReference type="NCBI Taxonomy" id="69"/>
    <lineage>
        <taxon>Bacteria</taxon>
        <taxon>Pseudomonadati</taxon>
        <taxon>Pseudomonadota</taxon>
        <taxon>Gammaproteobacteria</taxon>
        <taxon>Lysobacterales</taxon>
        <taxon>Lysobacteraceae</taxon>
        <taxon>Lysobacter</taxon>
    </lineage>
</organism>
<dbReference type="RefSeq" id="WP_096379050.1">
    <property type="nucleotide sequence ID" value="NZ_AP014940.1"/>
</dbReference>
<dbReference type="Pfam" id="PF06725">
    <property type="entry name" value="3D"/>
    <property type="match status" value="1"/>
</dbReference>
<dbReference type="GO" id="GO:0009254">
    <property type="term" value="P:peptidoglycan turnover"/>
    <property type="evidence" value="ECO:0007669"/>
    <property type="project" value="InterPro"/>
</dbReference>
<feature type="domain" description="3D" evidence="2">
    <location>
        <begin position="436"/>
        <end position="493"/>
    </location>
</feature>
<protein>
    <recommendedName>
        <fullName evidence="2">3D domain-containing protein</fullName>
    </recommendedName>
</protein>
<evidence type="ECO:0000313" key="4">
    <source>
        <dbReference type="Proteomes" id="UP000218824"/>
    </source>
</evidence>
<dbReference type="Gene3D" id="2.40.40.10">
    <property type="entry name" value="RlpA-like domain"/>
    <property type="match status" value="1"/>
</dbReference>
<dbReference type="CDD" id="cd22785">
    <property type="entry name" value="DPBB_MltA-like"/>
    <property type="match status" value="1"/>
</dbReference>
<dbReference type="SUPFAM" id="SSF50685">
    <property type="entry name" value="Barwin-like endoglucanases"/>
    <property type="match status" value="1"/>
</dbReference>
<evidence type="ECO:0000313" key="3">
    <source>
        <dbReference type="EMBL" id="BAV98622.1"/>
    </source>
</evidence>
<feature type="signal peptide" evidence="1">
    <location>
        <begin position="1"/>
        <end position="27"/>
    </location>
</feature>
<name>A0AAU9AXK4_LYSEN</name>
<evidence type="ECO:0000259" key="2">
    <source>
        <dbReference type="Pfam" id="PF06725"/>
    </source>
</evidence>
<dbReference type="EMBL" id="AP014940">
    <property type="protein sequence ID" value="BAV98622.1"/>
    <property type="molecule type" value="Genomic_DNA"/>
</dbReference>
<keyword evidence="1" id="KW-0732">Signal</keyword>
<accession>A0AAU9AXK4</accession>
<dbReference type="KEGG" id="lem:LEN_3135"/>
<dbReference type="GO" id="GO:0004553">
    <property type="term" value="F:hydrolase activity, hydrolyzing O-glycosyl compounds"/>
    <property type="evidence" value="ECO:0007669"/>
    <property type="project" value="InterPro"/>
</dbReference>
<evidence type="ECO:0000256" key="1">
    <source>
        <dbReference type="SAM" id="SignalP"/>
    </source>
</evidence>
<dbReference type="InterPro" id="IPR036908">
    <property type="entry name" value="RlpA-like_sf"/>
</dbReference>
<dbReference type="Proteomes" id="UP000218824">
    <property type="component" value="Chromosome"/>
</dbReference>
<dbReference type="GO" id="GO:0019867">
    <property type="term" value="C:outer membrane"/>
    <property type="evidence" value="ECO:0007669"/>
    <property type="project" value="InterPro"/>
</dbReference>
<dbReference type="InterPro" id="IPR010611">
    <property type="entry name" value="3D_dom"/>
</dbReference>
<dbReference type="GeneID" id="83064959"/>
<sequence>MASIVGKAWPCGVAAVLLLGTNPAAWAAKCDLNQGMSAQQGRAGPCSFDPQSRSFRGTPEQQAACLTREVKRLGHIGNETITPFLRGVVGKPAPAVQTVQALLQARQINPADIGGPPSSPISADYFIIHDTSTPNCSASGPTVACPIRGEFPADRDEPSWSFNRNFGGHPKPFPKRLAHAFTNRVGASITEVDFAEHIATTKFESCADQAVKTKLFVGVENIQPRIGSPKIPANPSKANDFDAPTPGFSAKQYERLALLYVVASARRGRWLIPAFHAVLDQFYADGHDDPQRFDMNAFSAEVKRLSDGIAAGTLAGPVNPMQPEAGSGISKRPIGELKAAACARIVDNAAGFTAERTTKTTQYFTPLFRPDADGGLRAEDRKNCLEIEGSCIVGDFLYNAGGPNGQRFDRAKIKFVFGQGAGANEFNRTNALIPCRTLAADRAHYKIGTVIYIPSFEGKTCPQNRQPVDGCFIVADVGSAIKGPGRFDIFTGECSRYDGNLHICRDSENAAFDVPKNTEFRVIPRDAELARALRAEVDAFIDNGWTFGP</sequence>
<proteinExistence type="predicted"/>
<reference evidence="3 4" key="1">
    <citation type="journal article" date="2017" name="DNA Res.">
        <title>Complete genome sequence and expression profile of the commercial lytic enzyme producer Lysobacter enzymogenes M497-1.</title>
        <authorList>
            <person name="Takami H."/>
            <person name="Toyoda A."/>
            <person name="Uchiyama I."/>
            <person name="Itoh T."/>
            <person name="Takaki Y."/>
            <person name="Arai W."/>
            <person name="Nishi S."/>
            <person name="Kawai M."/>
            <person name="Shinya K."/>
            <person name="Ikeda H."/>
        </authorList>
    </citation>
    <scope>NUCLEOTIDE SEQUENCE [LARGE SCALE GENOMIC DNA]</scope>
    <source>
        <strain evidence="3 4">M497-1</strain>
    </source>
</reference>